<dbReference type="CDD" id="cd03789">
    <property type="entry name" value="GT9_LPS_heptosyltransferase"/>
    <property type="match status" value="1"/>
</dbReference>
<dbReference type="AlphaFoldDB" id="A0A6M3KVE6"/>
<dbReference type="InterPro" id="IPR002201">
    <property type="entry name" value="Glyco_trans_9"/>
</dbReference>
<dbReference type="EMBL" id="MT142607">
    <property type="protein sequence ID" value="QJA85979.1"/>
    <property type="molecule type" value="Genomic_DNA"/>
</dbReference>
<dbReference type="PANTHER" id="PTHR30160">
    <property type="entry name" value="TETRAACYLDISACCHARIDE 4'-KINASE-RELATED"/>
    <property type="match status" value="1"/>
</dbReference>
<keyword evidence="2 3" id="KW-0808">Transferase</keyword>
<dbReference type="SUPFAM" id="SSF53756">
    <property type="entry name" value="UDP-Glycosyltransferase/glycogen phosphorylase"/>
    <property type="match status" value="1"/>
</dbReference>
<dbReference type="InterPro" id="IPR051199">
    <property type="entry name" value="LPS_LOS_Heptosyltrfase"/>
</dbReference>
<evidence type="ECO:0000256" key="1">
    <source>
        <dbReference type="ARBA" id="ARBA00022676"/>
    </source>
</evidence>
<sequence>MKHHLTKILYVQHKTFGDVLIGTAIVRALASKYKNSSIDFYTTAVCAPILFKNPDVGIIYTERRPPVLEDYDIVFRPYRCLQTSGGWHLNNRHWMDLYANICGVSLCRDYRTYFYDIQPITLPHERYVVIQCKTNDRSKDYGRFYEVVKLLNERGLPVIQVGSANDPLIEGVSSRMINFPWSQVAYVIKKAVSTICLDSAIQHLAGAVGAPYIALYGPKGMDLVRSGSVVGSYEEKQFGILPDYDGCKCLTPMCHLAMCHNTDGHCMDTIDPKAIVDLIN</sequence>
<name>A0A6M3KVE6_9ZZZZ</name>
<dbReference type="GO" id="GO:0008713">
    <property type="term" value="F:ADP-heptose-lipopolysaccharide heptosyltransferase activity"/>
    <property type="evidence" value="ECO:0007669"/>
    <property type="project" value="TreeGrafter"/>
</dbReference>
<gene>
    <name evidence="3" type="ORF">MM415B02153_0008</name>
</gene>
<protein>
    <submittedName>
        <fullName evidence="3">Putative glycosyltransferase</fullName>
    </submittedName>
</protein>
<dbReference type="GO" id="GO:0009244">
    <property type="term" value="P:lipopolysaccharide core region biosynthetic process"/>
    <property type="evidence" value="ECO:0007669"/>
    <property type="project" value="TreeGrafter"/>
</dbReference>
<reference evidence="3" key="1">
    <citation type="submission" date="2020-03" db="EMBL/GenBank/DDBJ databases">
        <title>The deep terrestrial virosphere.</title>
        <authorList>
            <person name="Holmfeldt K."/>
            <person name="Nilsson E."/>
            <person name="Simone D."/>
            <person name="Lopez-Fernandez M."/>
            <person name="Wu X."/>
            <person name="de Brujin I."/>
            <person name="Lundin D."/>
            <person name="Andersson A."/>
            <person name="Bertilsson S."/>
            <person name="Dopson M."/>
        </authorList>
    </citation>
    <scope>NUCLEOTIDE SEQUENCE</scope>
    <source>
        <strain evidence="3">MM415B02153</strain>
    </source>
</reference>
<accession>A0A6M3KVE6</accession>
<dbReference type="Pfam" id="PF01075">
    <property type="entry name" value="Glyco_transf_9"/>
    <property type="match status" value="1"/>
</dbReference>
<keyword evidence="1" id="KW-0328">Glycosyltransferase</keyword>
<dbReference type="GO" id="GO:0005829">
    <property type="term" value="C:cytosol"/>
    <property type="evidence" value="ECO:0007669"/>
    <property type="project" value="TreeGrafter"/>
</dbReference>
<evidence type="ECO:0000256" key="2">
    <source>
        <dbReference type="ARBA" id="ARBA00022679"/>
    </source>
</evidence>
<evidence type="ECO:0000313" key="3">
    <source>
        <dbReference type="EMBL" id="QJA85979.1"/>
    </source>
</evidence>
<proteinExistence type="predicted"/>
<dbReference type="Gene3D" id="3.40.50.2000">
    <property type="entry name" value="Glycogen Phosphorylase B"/>
    <property type="match status" value="2"/>
</dbReference>
<organism evidence="3">
    <name type="scientific">viral metagenome</name>
    <dbReference type="NCBI Taxonomy" id="1070528"/>
    <lineage>
        <taxon>unclassified sequences</taxon>
        <taxon>metagenomes</taxon>
        <taxon>organismal metagenomes</taxon>
    </lineage>
</organism>